<dbReference type="Pfam" id="PF03370">
    <property type="entry name" value="CBM_21"/>
    <property type="match status" value="1"/>
</dbReference>
<dbReference type="OrthoDB" id="4064653at2759"/>
<dbReference type="PROSITE" id="PS51159">
    <property type="entry name" value="CBM21"/>
    <property type="match status" value="1"/>
</dbReference>
<reference evidence="3 4" key="1">
    <citation type="journal article" date="2011" name="Proc. Natl. Acad. Sci. U.S.A.">
        <title>Evolutionary erosion of yeast sex chromosomes by mating-type switching accidents.</title>
        <authorList>
            <person name="Gordon J.L."/>
            <person name="Armisen D."/>
            <person name="Proux-Wera E."/>
            <person name="Oheigeartaigh S.S."/>
            <person name="Byrne K.P."/>
            <person name="Wolfe K.H."/>
        </authorList>
    </citation>
    <scope>NUCLEOTIDE SEQUENCE [LARGE SCALE GENOMIC DNA]</scope>
    <source>
        <strain evidence="4">ATCC MYA-139 / BCRC 22969 / CBS 8797 / CCRC 22969 / KCTC 17520 / NBRC 10181 / NCYC 3082</strain>
    </source>
</reference>
<dbReference type="AlphaFoldDB" id="J7S6R9"/>
<dbReference type="GO" id="GO:0008157">
    <property type="term" value="F:protein phosphatase 1 binding"/>
    <property type="evidence" value="ECO:0007669"/>
    <property type="project" value="TreeGrafter"/>
</dbReference>
<dbReference type="GO" id="GO:2001069">
    <property type="term" value="F:glycogen binding"/>
    <property type="evidence" value="ECO:0007669"/>
    <property type="project" value="TreeGrafter"/>
</dbReference>
<sequence>MYINTAKRNNSTTQNSPNLRLDSSRSTYTPNLSVSVPGVGNTRKKKSDVGSTFQGKEQQKLRGSVPQNKTNARKSVLGTPEVAVAPTRIFPDADGTSYFTPKPMSNAIGQSPVTSPKRTSKPKQPAAVKTGERVNTLEYLSRPKRINEFRSTADDDNLIRINTEHNRHIPMIRSKSLPFNSTKLKSNLKKAAAAAGEPRPELQRSKSVHFEETLPIKYFHLEESPLLVSRHNSSDELICKINFDRQIPLGRMQLLSVDSDDDDDGDASDDEPDGFYDLNFAILKNNGAPGHHSNMDLKLNIFVNSKLNKNIILQSMRLVKRKMFNNTNDYFIWGKVLVKNYFFEKLIYIRYTLNDWESYSEVRAKYLPTPPQVQVEQDRISDGDKYDTFEFSILNLKHLIANENEHRGAETATTNNQSEVGGTLKFCIRYETYNPRDPTERYEFWGNNSDKNYSFRVVLHDRDTVADREDTAASRDGAHSRTNLFNDKYYSVANELGSYNRKTNKLGGISGSPSGNRHHTRTGSSSHSLAVQNNQRSTASSKKKSIFEEFLRDAARDQDHNDSDDDYDGDDLSDFNFKKPINKDKYWFHNELVKTSTLSGGGDQEPRMTFRNFRNPFAG</sequence>
<dbReference type="PANTHER" id="PTHR12307:SF36">
    <property type="entry name" value="GLYCOGEN-BINDING SUBUNIT 76A"/>
    <property type="match status" value="1"/>
</dbReference>
<evidence type="ECO:0000313" key="4">
    <source>
        <dbReference type="Proteomes" id="UP000006310"/>
    </source>
</evidence>
<feature type="region of interest" description="Disordered" evidence="1">
    <location>
        <begin position="1"/>
        <end position="76"/>
    </location>
</feature>
<feature type="compositionally biased region" description="Acidic residues" evidence="1">
    <location>
        <begin position="562"/>
        <end position="572"/>
    </location>
</feature>
<dbReference type="InterPro" id="IPR005036">
    <property type="entry name" value="CBM21_dom"/>
</dbReference>
<dbReference type="InterPro" id="IPR050782">
    <property type="entry name" value="PP1_regulatory_subunit_3"/>
</dbReference>
<evidence type="ECO:0000259" key="2">
    <source>
        <dbReference type="PROSITE" id="PS51159"/>
    </source>
</evidence>
<feature type="region of interest" description="Disordered" evidence="1">
    <location>
        <begin position="102"/>
        <end position="130"/>
    </location>
</feature>
<keyword evidence="4" id="KW-1185">Reference proteome</keyword>
<evidence type="ECO:0000313" key="3">
    <source>
        <dbReference type="EMBL" id="CCK69921.1"/>
    </source>
</evidence>
<feature type="region of interest" description="Disordered" evidence="1">
    <location>
        <begin position="501"/>
        <end position="544"/>
    </location>
</feature>
<reference evidence="4" key="2">
    <citation type="submission" date="2012-08" db="EMBL/GenBank/DDBJ databases">
        <title>Genome sequence of Kazachstania naganishii.</title>
        <authorList>
            <person name="Gordon J.L."/>
            <person name="Armisen D."/>
            <person name="Proux-Wera E."/>
            <person name="OhEigeartaigh S.S."/>
            <person name="Byrne K.P."/>
            <person name="Wolfe K.H."/>
        </authorList>
    </citation>
    <scope>NUCLEOTIDE SEQUENCE [LARGE SCALE GENOMIC DNA]</scope>
    <source>
        <strain evidence="4">ATCC MYA-139 / BCRC 22969 / CBS 8797 / CCRC 22969 / KCTC 17520 / NBRC 10181 / NCYC 3082</strain>
    </source>
</reference>
<feature type="compositionally biased region" description="Polar residues" evidence="1">
    <location>
        <begin position="24"/>
        <end position="34"/>
    </location>
</feature>
<name>J7S6R9_HUIN7</name>
<protein>
    <recommendedName>
        <fullName evidence="2">CBM21 domain-containing protein</fullName>
    </recommendedName>
</protein>
<accession>J7S6R9</accession>
<organism evidence="3 4">
    <name type="scientific">Huiozyma naganishii (strain ATCC MYA-139 / BCRC 22969 / CBS 8797 / KCTC 17520 / NBRC 10181 / NCYC 3082 / Yp74L-3)</name>
    <name type="common">Yeast</name>
    <name type="synonym">Kazachstania naganishii</name>
    <dbReference type="NCBI Taxonomy" id="1071383"/>
    <lineage>
        <taxon>Eukaryota</taxon>
        <taxon>Fungi</taxon>
        <taxon>Dikarya</taxon>
        <taxon>Ascomycota</taxon>
        <taxon>Saccharomycotina</taxon>
        <taxon>Saccharomycetes</taxon>
        <taxon>Saccharomycetales</taxon>
        <taxon>Saccharomycetaceae</taxon>
        <taxon>Huiozyma</taxon>
    </lineage>
</organism>
<dbReference type="EMBL" id="HE978317">
    <property type="protein sequence ID" value="CCK69921.1"/>
    <property type="molecule type" value="Genomic_DNA"/>
</dbReference>
<feature type="region of interest" description="Disordered" evidence="1">
    <location>
        <begin position="597"/>
        <end position="619"/>
    </location>
</feature>
<feature type="compositionally biased region" description="Polar residues" evidence="1">
    <location>
        <begin position="107"/>
        <end position="117"/>
    </location>
</feature>
<dbReference type="STRING" id="1071383.J7S6R9"/>
<dbReference type="PANTHER" id="PTHR12307">
    <property type="entry name" value="PROTEIN PHOSPHATASE 1 REGULATORY SUBUNIT"/>
    <property type="match status" value="1"/>
</dbReference>
<evidence type="ECO:0000256" key="1">
    <source>
        <dbReference type="SAM" id="MobiDB-lite"/>
    </source>
</evidence>
<dbReference type="Proteomes" id="UP000006310">
    <property type="component" value="Chromosome 4"/>
</dbReference>
<gene>
    <name evidence="3" type="primary">KNAG0D01700</name>
    <name evidence="3" type="ordered locus">KNAG_0D01700</name>
</gene>
<feature type="compositionally biased region" description="Polar residues" evidence="1">
    <location>
        <begin position="529"/>
        <end position="540"/>
    </location>
</feature>
<dbReference type="GO" id="GO:0005979">
    <property type="term" value="P:regulation of glycogen biosynthetic process"/>
    <property type="evidence" value="ECO:0007669"/>
    <property type="project" value="TreeGrafter"/>
</dbReference>
<dbReference type="InterPro" id="IPR038175">
    <property type="entry name" value="CBM21_dom_sf"/>
</dbReference>
<feature type="domain" description="CBM21" evidence="2">
    <location>
        <begin position="304"/>
        <end position="456"/>
    </location>
</feature>
<feature type="compositionally biased region" description="Polar residues" evidence="1">
    <location>
        <begin position="1"/>
        <end position="18"/>
    </location>
</feature>
<dbReference type="Gene3D" id="2.60.40.2440">
    <property type="entry name" value="Carbohydrate binding type-21 domain"/>
    <property type="match status" value="1"/>
</dbReference>
<dbReference type="GO" id="GO:0000164">
    <property type="term" value="C:protein phosphatase type 1 complex"/>
    <property type="evidence" value="ECO:0007669"/>
    <property type="project" value="TreeGrafter"/>
</dbReference>
<dbReference type="eggNOG" id="KOG3986">
    <property type="taxonomic scope" value="Eukaryota"/>
</dbReference>
<proteinExistence type="predicted"/>
<dbReference type="RefSeq" id="XP_022464167.1">
    <property type="nucleotide sequence ID" value="XM_022607587.1"/>
</dbReference>
<dbReference type="KEGG" id="kng:KNAG_0D01700"/>
<dbReference type="HOGENOM" id="CLU_441493_0_0_1"/>
<feature type="region of interest" description="Disordered" evidence="1">
    <location>
        <begin position="553"/>
        <end position="572"/>
    </location>
</feature>
<dbReference type="GeneID" id="34525610"/>